<proteinExistence type="predicted"/>
<dbReference type="GeneID" id="67009718"/>
<sequence>MALAKPVVLCGKAPPVAIGVKEGLRPMYEEMGVKEIPSLLHGRRPDTTDLANLGCQRYGQKPVAIIVGGGYSDTDFTAMRRACDGISTVPWLRHDLKKDLSQGNPRPSLGPEYGKEIAEKVKRCLEDLAENGKLGSDGVYYF</sequence>
<evidence type="ECO:0000313" key="1">
    <source>
        <dbReference type="EMBL" id="GIJ92133.1"/>
    </source>
</evidence>
<comment type="caution">
    <text evidence="1">The sequence shown here is derived from an EMBL/GenBank/DDBJ whole genome shotgun (WGS) entry which is preliminary data.</text>
</comment>
<protein>
    <submittedName>
        <fullName evidence="1">Uncharacterized protein</fullName>
    </submittedName>
</protein>
<gene>
    <name evidence="1" type="ORF">Asppvi_011109</name>
</gene>
<dbReference type="RefSeq" id="XP_043162879.1">
    <property type="nucleotide sequence ID" value="XM_043306944.1"/>
</dbReference>
<dbReference type="AlphaFoldDB" id="A0A9P3BPI9"/>
<name>A0A9P3BPI9_9EURO</name>
<dbReference type="Proteomes" id="UP001043456">
    <property type="component" value="Unassembled WGS sequence"/>
</dbReference>
<dbReference type="EMBL" id="BHVY01000009">
    <property type="protein sequence ID" value="GIJ92133.1"/>
    <property type="molecule type" value="Genomic_DNA"/>
</dbReference>
<reference evidence="1 2" key="1">
    <citation type="submission" date="2018-10" db="EMBL/GenBank/DDBJ databases">
        <title>Pan-genome distribution and transcriptional activeness of fungal secondary metabolism genes in Aspergillus section Fumigati.</title>
        <authorList>
            <person name="Takahashi H."/>
            <person name="Umemura M."/>
            <person name="Ninomiya A."/>
            <person name="Kusuya Y."/>
            <person name="Urayama S."/>
            <person name="Shimizu M."/>
            <person name="Watanabe A."/>
            <person name="Kamei K."/>
            <person name="Yaguchi T."/>
            <person name="Hagiwara D."/>
        </authorList>
    </citation>
    <scope>NUCLEOTIDE SEQUENCE [LARGE SCALE GENOMIC DNA]</scope>
    <source>
        <strain evidence="1 2">IFM 55266</strain>
    </source>
</reference>
<organism evidence="1 2">
    <name type="scientific">Aspergillus pseudoviridinutans</name>
    <dbReference type="NCBI Taxonomy" id="1517512"/>
    <lineage>
        <taxon>Eukaryota</taxon>
        <taxon>Fungi</taxon>
        <taxon>Dikarya</taxon>
        <taxon>Ascomycota</taxon>
        <taxon>Pezizomycotina</taxon>
        <taxon>Eurotiomycetes</taxon>
        <taxon>Eurotiomycetidae</taxon>
        <taxon>Eurotiales</taxon>
        <taxon>Aspergillaceae</taxon>
        <taxon>Aspergillus</taxon>
        <taxon>Aspergillus subgen. Fumigati</taxon>
    </lineage>
</organism>
<keyword evidence="2" id="KW-1185">Reference proteome</keyword>
<evidence type="ECO:0000313" key="2">
    <source>
        <dbReference type="Proteomes" id="UP001043456"/>
    </source>
</evidence>
<dbReference type="OrthoDB" id="3649348at2759"/>
<accession>A0A9P3BPI9</accession>